<evidence type="ECO:0000313" key="1">
    <source>
        <dbReference type="EMBL" id="HCL03888.1"/>
    </source>
</evidence>
<proteinExistence type="predicted"/>
<gene>
    <name evidence="1" type="ORF">DHW61_16025</name>
</gene>
<evidence type="ECO:0000313" key="2">
    <source>
        <dbReference type="Proteomes" id="UP000262969"/>
    </source>
</evidence>
<organism evidence="1 2">
    <name type="scientific">Lachnoclostridium phytofermentans</name>
    <dbReference type="NCBI Taxonomy" id="66219"/>
    <lineage>
        <taxon>Bacteria</taxon>
        <taxon>Bacillati</taxon>
        <taxon>Bacillota</taxon>
        <taxon>Clostridia</taxon>
        <taxon>Lachnospirales</taxon>
        <taxon>Lachnospiraceae</taxon>
    </lineage>
</organism>
<dbReference type="EMBL" id="DPVV01000529">
    <property type="protein sequence ID" value="HCL03888.1"/>
    <property type="molecule type" value="Genomic_DNA"/>
</dbReference>
<dbReference type="Proteomes" id="UP000262969">
    <property type="component" value="Unassembled WGS sequence"/>
</dbReference>
<sequence>MGMSEDDFYHSSLAKVVYLIDVWADEQKMKTAALNSQHYKSKYFDRPQETKTVQSLKEILGGV</sequence>
<protein>
    <submittedName>
        <fullName evidence="1">Uncharacterized protein</fullName>
    </submittedName>
</protein>
<accession>A0A3D2XC31</accession>
<dbReference type="AlphaFoldDB" id="A0A3D2XC31"/>
<name>A0A3D2XC31_9FIRM</name>
<reference evidence="1 2" key="1">
    <citation type="journal article" date="2018" name="Nat. Biotechnol.">
        <title>A standardized bacterial taxonomy based on genome phylogeny substantially revises the tree of life.</title>
        <authorList>
            <person name="Parks D.H."/>
            <person name="Chuvochina M."/>
            <person name="Waite D.W."/>
            <person name="Rinke C."/>
            <person name="Skarshewski A."/>
            <person name="Chaumeil P.A."/>
            <person name="Hugenholtz P."/>
        </authorList>
    </citation>
    <scope>NUCLEOTIDE SEQUENCE [LARGE SCALE GENOMIC DNA]</scope>
    <source>
        <strain evidence="1">UBA11728</strain>
    </source>
</reference>
<comment type="caution">
    <text evidence="1">The sequence shown here is derived from an EMBL/GenBank/DDBJ whole genome shotgun (WGS) entry which is preliminary data.</text>
</comment>